<gene>
    <name evidence="2" type="ORF">SAMN02910429_01716</name>
</gene>
<evidence type="ECO:0000256" key="1">
    <source>
        <dbReference type="SAM" id="Phobius"/>
    </source>
</evidence>
<proteinExistence type="predicted"/>
<dbReference type="EMBL" id="FOGW01000018">
    <property type="protein sequence ID" value="SER98761.1"/>
    <property type="molecule type" value="Genomic_DNA"/>
</dbReference>
<sequence>MEEKILDYLISAEEPKSISDICMELEISRASALRKINNLVNNGKIIAVGAAKRKYFIANNQGVTAADYDKLKTKSLEILVPAKAASDDAKEEIDALRKEIKNMYANMITIMAVFVAIFSIVFAGGNFLFQSVNETWSIHTLIAFGAAEGGIIIAILIMLWAIKKFLNK</sequence>
<evidence type="ECO:0000313" key="2">
    <source>
        <dbReference type="EMBL" id="SER98761.1"/>
    </source>
</evidence>
<name>A0A1H9TNS9_9FIRM</name>
<protein>
    <recommendedName>
        <fullName evidence="4">Winged helix-turn-helix DNA-binding</fullName>
    </recommendedName>
</protein>
<dbReference type="SUPFAM" id="SSF46785">
    <property type="entry name" value="Winged helix' DNA-binding domain"/>
    <property type="match status" value="1"/>
</dbReference>
<dbReference type="InterPro" id="IPR036388">
    <property type="entry name" value="WH-like_DNA-bd_sf"/>
</dbReference>
<keyword evidence="1" id="KW-1133">Transmembrane helix</keyword>
<dbReference type="RefSeq" id="WP_074730766.1">
    <property type="nucleotide sequence ID" value="NZ_FOGW01000018.1"/>
</dbReference>
<reference evidence="3" key="1">
    <citation type="submission" date="2016-10" db="EMBL/GenBank/DDBJ databases">
        <authorList>
            <person name="Varghese N."/>
            <person name="Submissions S."/>
        </authorList>
    </citation>
    <scope>NUCLEOTIDE SEQUENCE [LARGE SCALE GENOMIC DNA]</scope>
    <source>
        <strain evidence="3">S1b</strain>
    </source>
</reference>
<organism evidence="2 3">
    <name type="scientific">Lachnobacterium bovis</name>
    <dbReference type="NCBI Taxonomy" id="140626"/>
    <lineage>
        <taxon>Bacteria</taxon>
        <taxon>Bacillati</taxon>
        <taxon>Bacillota</taxon>
        <taxon>Clostridia</taxon>
        <taxon>Lachnospirales</taxon>
        <taxon>Lachnospiraceae</taxon>
        <taxon>Lachnobacterium</taxon>
    </lineage>
</organism>
<feature type="transmembrane region" description="Helical" evidence="1">
    <location>
        <begin position="141"/>
        <end position="162"/>
    </location>
</feature>
<keyword evidence="3" id="KW-1185">Reference proteome</keyword>
<feature type="transmembrane region" description="Helical" evidence="1">
    <location>
        <begin position="107"/>
        <end position="129"/>
    </location>
</feature>
<dbReference type="InterPro" id="IPR036390">
    <property type="entry name" value="WH_DNA-bd_sf"/>
</dbReference>
<dbReference type="AlphaFoldDB" id="A0A1H9TNS9"/>
<keyword evidence="1" id="KW-0812">Transmembrane</keyword>
<evidence type="ECO:0008006" key="4">
    <source>
        <dbReference type="Google" id="ProtNLM"/>
    </source>
</evidence>
<dbReference type="Gene3D" id="1.10.10.10">
    <property type="entry name" value="Winged helix-like DNA-binding domain superfamily/Winged helix DNA-binding domain"/>
    <property type="match status" value="1"/>
</dbReference>
<evidence type="ECO:0000313" key="3">
    <source>
        <dbReference type="Proteomes" id="UP000182471"/>
    </source>
</evidence>
<dbReference type="Proteomes" id="UP000182471">
    <property type="component" value="Unassembled WGS sequence"/>
</dbReference>
<accession>A0A1H9TNS9</accession>
<keyword evidence="1" id="KW-0472">Membrane</keyword>